<dbReference type="PANTHER" id="PTHR21592">
    <property type="entry name" value="CHROMOSOME UNDETERMINED SCAFFOLD_25, WHOLE GENOME SHOTGUN SEQUENCE"/>
    <property type="match status" value="1"/>
</dbReference>
<evidence type="ECO:0000256" key="2">
    <source>
        <dbReference type="SAM" id="MobiDB-lite"/>
    </source>
</evidence>
<dbReference type="PROSITE" id="PS51670">
    <property type="entry name" value="SHKT"/>
    <property type="match status" value="1"/>
</dbReference>
<dbReference type="EMBL" id="JPKZ01001609">
    <property type="protein sequence ID" value="KHN81041.1"/>
    <property type="molecule type" value="Genomic_DNA"/>
</dbReference>
<dbReference type="Gene3D" id="1.10.10.1870">
    <property type="entry name" value="ShTK domain-like"/>
    <property type="match status" value="1"/>
</dbReference>
<dbReference type="SMART" id="SM00254">
    <property type="entry name" value="ShKT"/>
    <property type="match status" value="1"/>
</dbReference>
<feature type="compositionally biased region" description="Acidic residues" evidence="2">
    <location>
        <begin position="707"/>
        <end position="719"/>
    </location>
</feature>
<dbReference type="Pfam" id="PF01549">
    <property type="entry name" value="ShK"/>
    <property type="match status" value="1"/>
</dbReference>
<dbReference type="AlphaFoldDB" id="A0A0B2VC03"/>
<feature type="compositionally biased region" description="Basic residues" evidence="2">
    <location>
        <begin position="690"/>
        <end position="702"/>
    </location>
</feature>
<comment type="caution">
    <text evidence="4">The sequence shown here is derived from an EMBL/GenBank/DDBJ whole genome shotgun (WGS) entry which is preliminary data.</text>
</comment>
<feature type="compositionally biased region" description="Polar residues" evidence="2">
    <location>
        <begin position="418"/>
        <end position="427"/>
    </location>
</feature>
<evidence type="ECO:0000259" key="3">
    <source>
        <dbReference type="PROSITE" id="PS51670"/>
    </source>
</evidence>
<gene>
    <name evidence="4" type="ORF">Tcan_17954</name>
</gene>
<sequence>MLSHNHGTSNFICVRNFFTVIKFLQFESHLECERLVLPNSYICPSNPVHNKCHRFNGSYYCCAYIKPKCYDKATFCRLIKSLCDDVRYSRYVREDCEATCGICSGLIVVEATFIAFQPKLTKASHVSHRLITSGENTSSNIKNASSVTETTQQNANENFALNNQNVSYSWKDRISDTKLMYKVRSKNLFQKNRNEFAEGGSTKLFPKFSRTNASKFFKENFSTVAPLRNMKSNAITKFPNVNQSKDFASSSLSTLELTTVYSGTSVTDSGLYEIERASSPRGLNTAAALDAKDSSKANDISHSYHTSHSAQNYNHISVFNHSIIDAANINIPQVSNDSFSSHNVNFASNNVARPSASVLFNWSMTTKSISNSKTLTVSDSLKSSKLNRLIRNVSLEYAELSTNRRTKNPSSILEVLKPSNSTTNYNGTKDDDSTTTNSSVLLDFLTNMQRNFAVARNHARTSKLKIFNSATIHATTTNTSQMSNNSITRRVTNNAKWDEATRPSTGITRSPLTINNTTFAAMKSDNTNVLMANRLRGNHEKVMSHLNLLPFNQVQSKLRSYKVDLANITSNSGNRTPEQTSTIIFHDALSRKLNSSAADERLADQAVIRILPNSAPVVDRQELGESNFMTIAISTINNSKLPKHKKPFALREWRNAPHTLRLEHAQPKRSFQLLIEMAEYLAPLDSTNRGKGKKSKKLNKNQKKAEEEGDNEDADDESGTECMKKGKNVKQPKEESSALSAAKEVFPSIPRPIVPCDKGGVAAPKDPAYQTLANMGFGDPFGANKFAGAPPPPIRCGERKIVDMYDPNYQTLAGLDQDMVFGRDKKETWPPPITAGEKKIVDKADPNYQTLVGLNEDMVFGADKKKQSCLPPITAGEKKVVDKADPNYQTLAGLNEDMVFGADKKKESLWPPPITAGEKKVVDKADPNYQTLAGLNEDMVFGADKKRATMQPPIVAGEKKVVGKDDPNYQTLAGLNNDEIFMANRNRLPFGGAMQPIAPYYPAAGEDKYGGGYLNIPANNNNAVGGGRHGSLAMY</sequence>
<name>A0A0B2VC03_TOXCA</name>
<dbReference type="STRING" id="6265.A0A0B2VC03"/>
<keyword evidence="1" id="KW-1015">Disulfide bond</keyword>
<reference evidence="4 5" key="1">
    <citation type="submission" date="2014-11" db="EMBL/GenBank/DDBJ databases">
        <title>Genetic blueprint of the zoonotic pathogen Toxocara canis.</title>
        <authorList>
            <person name="Zhu X.-Q."/>
            <person name="Korhonen P.K."/>
            <person name="Cai H."/>
            <person name="Young N.D."/>
            <person name="Nejsum P."/>
            <person name="von Samson-Himmelstjerna G."/>
            <person name="Boag P.R."/>
            <person name="Tan P."/>
            <person name="Li Q."/>
            <person name="Min J."/>
            <person name="Yang Y."/>
            <person name="Wang X."/>
            <person name="Fang X."/>
            <person name="Hall R.S."/>
            <person name="Hofmann A."/>
            <person name="Sternberg P.W."/>
            <person name="Jex A.R."/>
            <person name="Gasser R.B."/>
        </authorList>
    </citation>
    <scope>NUCLEOTIDE SEQUENCE [LARGE SCALE GENOMIC DNA]</scope>
    <source>
        <strain evidence="4">PN_DK_2014</strain>
    </source>
</reference>
<organism evidence="4 5">
    <name type="scientific">Toxocara canis</name>
    <name type="common">Canine roundworm</name>
    <dbReference type="NCBI Taxonomy" id="6265"/>
    <lineage>
        <taxon>Eukaryota</taxon>
        <taxon>Metazoa</taxon>
        <taxon>Ecdysozoa</taxon>
        <taxon>Nematoda</taxon>
        <taxon>Chromadorea</taxon>
        <taxon>Rhabditida</taxon>
        <taxon>Spirurina</taxon>
        <taxon>Ascaridomorpha</taxon>
        <taxon>Ascaridoidea</taxon>
        <taxon>Toxocaridae</taxon>
        <taxon>Toxocara</taxon>
    </lineage>
</organism>
<evidence type="ECO:0000256" key="1">
    <source>
        <dbReference type="PROSITE-ProRule" id="PRU01005"/>
    </source>
</evidence>
<feature type="region of interest" description="Disordered" evidence="2">
    <location>
        <begin position="407"/>
        <end position="435"/>
    </location>
</feature>
<proteinExistence type="predicted"/>
<evidence type="ECO:0000313" key="5">
    <source>
        <dbReference type="Proteomes" id="UP000031036"/>
    </source>
</evidence>
<dbReference type="InterPro" id="IPR003582">
    <property type="entry name" value="ShKT_dom"/>
</dbReference>
<dbReference type="Proteomes" id="UP000031036">
    <property type="component" value="Unassembled WGS sequence"/>
</dbReference>
<protein>
    <recommendedName>
        <fullName evidence="3">ShKT domain-containing protein</fullName>
    </recommendedName>
</protein>
<comment type="caution">
    <text evidence="1">Lacks conserved residue(s) required for the propagation of feature annotation.</text>
</comment>
<feature type="region of interest" description="Disordered" evidence="2">
    <location>
        <begin position="685"/>
        <end position="743"/>
    </location>
</feature>
<dbReference type="Pfam" id="PF03057">
    <property type="entry name" value="DUF236"/>
    <property type="match status" value="6"/>
</dbReference>
<dbReference type="InterPro" id="IPR004296">
    <property type="entry name" value="DUF236"/>
</dbReference>
<feature type="disulfide bond" evidence="1">
    <location>
        <begin position="69"/>
        <end position="103"/>
    </location>
</feature>
<accession>A0A0B2VC03</accession>
<feature type="domain" description="ShKT" evidence="3">
    <location>
        <begin position="69"/>
        <end position="103"/>
    </location>
</feature>
<dbReference type="PANTHER" id="PTHR21592:SF23">
    <property type="entry name" value="DAUER UP-REGULATED"/>
    <property type="match status" value="1"/>
</dbReference>
<keyword evidence="5" id="KW-1185">Reference proteome</keyword>
<evidence type="ECO:0000313" key="4">
    <source>
        <dbReference type="EMBL" id="KHN81041.1"/>
    </source>
</evidence>